<keyword evidence="3" id="KW-1185">Reference proteome</keyword>
<dbReference type="Gene3D" id="1.25.40.10">
    <property type="entry name" value="Tetratricopeptide repeat domain"/>
    <property type="match status" value="1"/>
</dbReference>
<dbReference type="AlphaFoldDB" id="A0AAD5RVK1"/>
<feature type="region of interest" description="Disordered" evidence="1">
    <location>
        <begin position="1"/>
        <end position="21"/>
    </location>
</feature>
<evidence type="ECO:0000313" key="3">
    <source>
        <dbReference type="Proteomes" id="UP001201980"/>
    </source>
</evidence>
<dbReference type="InterPro" id="IPR011990">
    <property type="entry name" value="TPR-like_helical_dom_sf"/>
</dbReference>
<protein>
    <submittedName>
        <fullName evidence="2">Uncharacterized protein</fullName>
    </submittedName>
</protein>
<dbReference type="Pfam" id="PF13374">
    <property type="entry name" value="TPR_10"/>
    <property type="match status" value="1"/>
</dbReference>
<reference evidence="2" key="1">
    <citation type="submission" date="2022-07" db="EMBL/GenBank/DDBJ databases">
        <title>Draft genome sequence of Zalerion maritima ATCC 34329, a (micro)plastics degrading marine fungus.</title>
        <authorList>
            <person name="Paco A."/>
            <person name="Goncalves M.F.M."/>
            <person name="Rocha-Santos T.A.P."/>
            <person name="Alves A."/>
        </authorList>
    </citation>
    <scope>NUCLEOTIDE SEQUENCE</scope>
    <source>
        <strain evidence="2">ATCC 34329</strain>
    </source>
</reference>
<accession>A0AAD5RVK1</accession>
<sequence>MGKAINGSQNDEPEGSNPDLDSFDDDVTLLQSYSLSTISTDGSTFEMHPLVQLCSRRWLTARNLKDEWFKVFIERMSECFPNGEFETWSQCHALFPHIHPYISTIPNIPESLCRSWSKLLVNAAWYLQNIGKINQAKGVITATIEVQERLTEPTSLVFRNKRILTQVLIEQGRFLGAETVLGGAIEGSNDALEPANCRYHTIDLRQQLGYLAYLKGNNEEVGTILRQVLESRGTVLRPNSRLIMDAMSSLGLVLRAEGESEKAEKMMRDLLKAQTEVYGVVNPNTLKTLLVLDSALRDQEHFQEAEFYHRGALNLAKDLLGEEHSYKFICMNNLAVDLAALDKLDEAESLHQQELLTVQRR</sequence>
<comment type="caution">
    <text evidence="2">The sequence shown here is derived from an EMBL/GenBank/DDBJ whole genome shotgun (WGS) entry which is preliminary data.</text>
</comment>
<evidence type="ECO:0000313" key="2">
    <source>
        <dbReference type="EMBL" id="KAJ2900199.1"/>
    </source>
</evidence>
<gene>
    <name evidence="2" type="ORF">MKZ38_002558</name>
</gene>
<feature type="compositionally biased region" description="Polar residues" evidence="1">
    <location>
        <begin position="1"/>
        <end position="10"/>
    </location>
</feature>
<dbReference type="Proteomes" id="UP001201980">
    <property type="component" value="Unassembled WGS sequence"/>
</dbReference>
<dbReference type="EMBL" id="JAKWBI020000177">
    <property type="protein sequence ID" value="KAJ2900199.1"/>
    <property type="molecule type" value="Genomic_DNA"/>
</dbReference>
<dbReference type="InterPro" id="IPR053137">
    <property type="entry name" value="NLR-like"/>
</dbReference>
<dbReference type="PANTHER" id="PTHR46082">
    <property type="entry name" value="ATP/GTP-BINDING PROTEIN-RELATED"/>
    <property type="match status" value="1"/>
</dbReference>
<evidence type="ECO:0000256" key="1">
    <source>
        <dbReference type="SAM" id="MobiDB-lite"/>
    </source>
</evidence>
<name>A0AAD5RVK1_9PEZI</name>
<dbReference type="PANTHER" id="PTHR46082:SF6">
    <property type="entry name" value="AAA+ ATPASE DOMAIN-CONTAINING PROTEIN-RELATED"/>
    <property type="match status" value="1"/>
</dbReference>
<organism evidence="2 3">
    <name type="scientific">Zalerion maritima</name>
    <dbReference type="NCBI Taxonomy" id="339359"/>
    <lineage>
        <taxon>Eukaryota</taxon>
        <taxon>Fungi</taxon>
        <taxon>Dikarya</taxon>
        <taxon>Ascomycota</taxon>
        <taxon>Pezizomycotina</taxon>
        <taxon>Sordariomycetes</taxon>
        <taxon>Lulworthiomycetidae</taxon>
        <taxon>Lulworthiales</taxon>
        <taxon>Lulworthiaceae</taxon>
        <taxon>Zalerion</taxon>
    </lineage>
</organism>
<proteinExistence type="predicted"/>
<dbReference type="SUPFAM" id="SSF48452">
    <property type="entry name" value="TPR-like"/>
    <property type="match status" value="2"/>
</dbReference>
<dbReference type="Pfam" id="PF13424">
    <property type="entry name" value="TPR_12"/>
    <property type="match status" value="1"/>
</dbReference>